<organism evidence="1 4">
    <name type="scientific">Mycobacterium tuberculosis</name>
    <dbReference type="NCBI Taxonomy" id="1773"/>
    <lineage>
        <taxon>Bacteria</taxon>
        <taxon>Bacillati</taxon>
        <taxon>Actinomycetota</taxon>
        <taxon>Actinomycetes</taxon>
        <taxon>Mycobacteriales</taxon>
        <taxon>Mycobacteriaceae</taxon>
        <taxon>Mycobacterium</taxon>
        <taxon>Mycobacterium tuberculosis complex</taxon>
    </lineage>
</organism>
<evidence type="ECO:0000313" key="3">
    <source>
        <dbReference type="Proteomes" id="UP000048948"/>
    </source>
</evidence>
<name>A0A654ZIS7_MYCTX</name>
<dbReference type="EMBL" id="CNGE01000618">
    <property type="protein sequence ID" value="CKT08531.1"/>
    <property type="molecule type" value="Genomic_DNA"/>
</dbReference>
<accession>A0A654ZIS7</accession>
<evidence type="ECO:0000313" key="2">
    <source>
        <dbReference type="EMBL" id="CKT08531.1"/>
    </source>
</evidence>
<evidence type="ECO:0000313" key="1">
    <source>
        <dbReference type="EMBL" id="CKR69896.1"/>
    </source>
</evidence>
<dbReference type="Proteomes" id="UP000049023">
    <property type="component" value="Unassembled WGS sequence"/>
</dbReference>
<dbReference type="AlphaFoldDB" id="A0A654ZIS7"/>
<gene>
    <name evidence="2" type="ORF">ERS027646_02951</name>
    <name evidence="1" type="ORF">ERS027661_01930</name>
</gene>
<protein>
    <submittedName>
        <fullName evidence="1">Uncharacterized protein</fullName>
    </submittedName>
</protein>
<evidence type="ECO:0000313" key="4">
    <source>
        <dbReference type="Proteomes" id="UP000049023"/>
    </source>
</evidence>
<proteinExistence type="predicted"/>
<sequence>MAGFTVPAAVVSIGKNRVDSEAASSTALYPDTLACDDSASITCAREMRGMASSANACTPAWVSAPIELSALRGARKPISVCPPRNRPTSAAVGGATLTTTSAAQASPMLAPTAV</sequence>
<dbReference type="EMBL" id="CNFU01000366">
    <property type="protein sequence ID" value="CKR69896.1"/>
    <property type="molecule type" value="Genomic_DNA"/>
</dbReference>
<reference evidence="3 4" key="1">
    <citation type="submission" date="2015-03" db="EMBL/GenBank/DDBJ databases">
        <authorList>
            <consortium name="Pathogen Informatics"/>
        </authorList>
    </citation>
    <scope>NUCLEOTIDE SEQUENCE [LARGE SCALE GENOMIC DNA]</scope>
    <source>
        <strain evidence="2 3">Bir 172</strain>
        <strain evidence="1 4">Bir 187</strain>
    </source>
</reference>
<dbReference type="Proteomes" id="UP000048948">
    <property type="component" value="Unassembled WGS sequence"/>
</dbReference>